<dbReference type="EMBL" id="JAFKCV010000013">
    <property type="protein sequence ID" value="MBN7827023.1"/>
    <property type="molecule type" value="Genomic_DNA"/>
</dbReference>
<dbReference type="PANTHER" id="PTHR46509:SF1">
    <property type="entry name" value="PHOSPHOADENOSINE PHOSPHOSULFATE REDUCTASE"/>
    <property type="match status" value="1"/>
</dbReference>
<dbReference type="PANTHER" id="PTHR46509">
    <property type="entry name" value="PHOSPHOADENOSINE PHOSPHOSULFATE REDUCTASE"/>
    <property type="match status" value="1"/>
</dbReference>
<accession>A0A939IP37</accession>
<feature type="domain" description="Phosphoadenosine phosphosulphate reductase" evidence="3">
    <location>
        <begin position="32"/>
        <end position="176"/>
    </location>
</feature>
<dbReference type="InterPro" id="IPR014729">
    <property type="entry name" value="Rossmann-like_a/b/a_fold"/>
</dbReference>
<evidence type="ECO:0000313" key="4">
    <source>
        <dbReference type="EMBL" id="MBN7827023.1"/>
    </source>
</evidence>
<evidence type="ECO:0000313" key="5">
    <source>
        <dbReference type="Proteomes" id="UP000664654"/>
    </source>
</evidence>
<dbReference type="SUPFAM" id="SSF52402">
    <property type="entry name" value="Adenine nucleotide alpha hydrolases-like"/>
    <property type="match status" value="1"/>
</dbReference>
<sequence length="214" mass="24953">MRVSTVKDLNNQGKNLSPEQIIEMVSGLSVNPILTTKFGPQSIYLIDIVVKILPDIQVVWIDTGFNTAQTIEFAHSVIDEYKLNINIFRPDFDIQRKYSKDAIHRMAEDERLQFIEDIKIEPFKRALQQISPDFWFTGIREEQTAYRKTLDVFSSYSKNIVRVAPLYKLGSNEVLRDMARRRLRSEVHYLDITKRNGHSECGIHFPISCFEKQL</sequence>
<dbReference type="AlphaFoldDB" id="A0A939IP37"/>
<dbReference type="Pfam" id="PF01507">
    <property type="entry name" value="PAPS_reduct"/>
    <property type="match status" value="1"/>
</dbReference>
<dbReference type="InterPro" id="IPR002500">
    <property type="entry name" value="PAPS_reduct_dom"/>
</dbReference>
<organism evidence="4 5">
    <name type="scientific">Bowmanella dokdonensis</name>
    <dbReference type="NCBI Taxonomy" id="751969"/>
    <lineage>
        <taxon>Bacteria</taxon>
        <taxon>Pseudomonadati</taxon>
        <taxon>Pseudomonadota</taxon>
        <taxon>Gammaproteobacteria</taxon>
        <taxon>Alteromonadales</taxon>
        <taxon>Alteromonadaceae</taxon>
        <taxon>Bowmanella</taxon>
    </lineage>
</organism>
<dbReference type="Gene3D" id="3.40.50.620">
    <property type="entry name" value="HUPs"/>
    <property type="match status" value="1"/>
</dbReference>
<evidence type="ECO:0000256" key="1">
    <source>
        <dbReference type="ARBA" id="ARBA00009732"/>
    </source>
</evidence>
<name>A0A939IP37_9ALTE</name>
<protein>
    <submittedName>
        <fullName evidence="4">Phosphoadenosine phosphosulfate reductase family protein</fullName>
    </submittedName>
</protein>
<dbReference type="GO" id="GO:0005737">
    <property type="term" value="C:cytoplasm"/>
    <property type="evidence" value="ECO:0007669"/>
    <property type="project" value="TreeGrafter"/>
</dbReference>
<keyword evidence="5" id="KW-1185">Reference proteome</keyword>
<reference evidence="4" key="1">
    <citation type="submission" date="2021-03" db="EMBL/GenBank/DDBJ databases">
        <title>novel species isolated from a fishpond in China.</title>
        <authorList>
            <person name="Lu H."/>
            <person name="Cai Z."/>
        </authorList>
    </citation>
    <scope>NUCLEOTIDE SEQUENCE</scope>
    <source>
        <strain evidence="4">JCM 30855</strain>
    </source>
</reference>
<evidence type="ECO:0000259" key="3">
    <source>
        <dbReference type="Pfam" id="PF01507"/>
    </source>
</evidence>
<proteinExistence type="inferred from homology"/>
<dbReference type="Proteomes" id="UP000664654">
    <property type="component" value="Unassembled WGS sequence"/>
</dbReference>
<comment type="similarity">
    <text evidence="1">Belongs to the PAPS reductase family. CysH subfamily.</text>
</comment>
<comment type="caution">
    <text evidence="4">The sequence shown here is derived from an EMBL/GenBank/DDBJ whole genome shotgun (WGS) entry which is preliminary data.</text>
</comment>
<evidence type="ECO:0000256" key="2">
    <source>
        <dbReference type="ARBA" id="ARBA00024327"/>
    </source>
</evidence>
<dbReference type="GO" id="GO:0019379">
    <property type="term" value="P:sulfate assimilation, phosphoadenylyl sulfate reduction by phosphoadenylyl-sulfate reductase (thioredoxin)"/>
    <property type="evidence" value="ECO:0007669"/>
    <property type="project" value="TreeGrafter"/>
</dbReference>
<comment type="pathway">
    <text evidence="2">Sulfur metabolism; hydrogen sulfide biosynthesis; sulfite from sulfate.</text>
</comment>
<gene>
    <name evidence="4" type="ORF">J0A66_17450</name>
</gene>
<dbReference type="RefSeq" id="WP_206575137.1">
    <property type="nucleotide sequence ID" value="NZ_JAFKCV010000013.1"/>
</dbReference>
<dbReference type="GO" id="GO:0004604">
    <property type="term" value="F:phosphoadenylyl-sulfate reductase (thioredoxin) activity"/>
    <property type="evidence" value="ECO:0007669"/>
    <property type="project" value="TreeGrafter"/>
</dbReference>